<dbReference type="AlphaFoldDB" id="A0A805YVP4"/>
<reference evidence="1 2" key="1">
    <citation type="journal article" date="2006" name="Proc. Natl. Acad. Sci. U.S.A.">
        <title>Comparative genomics of the lactic acid bacteria.</title>
        <authorList>
            <person name="Makarova K."/>
            <person name="Slesarev A."/>
            <person name="Wolf Y."/>
            <person name="Sorokin A."/>
            <person name="Mirkin B."/>
            <person name="Koonin E."/>
            <person name="Pavlov A."/>
            <person name="Pavlova N."/>
            <person name="Karamychev V."/>
            <person name="Polouchine N."/>
            <person name="Shakhova V."/>
            <person name="Grigoriev I."/>
            <person name="Lou Y."/>
            <person name="Rohksar D."/>
            <person name="Lucas S."/>
            <person name="Huang K."/>
            <person name="Goodstein D.M."/>
            <person name="Hawkins T."/>
            <person name="Plengvidhya V."/>
            <person name="Welker D."/>
            <person name="Hughes J."/>
            <person name="Goh Y."/>
            <person name="Benson A."/>
            <person name="Baldwin K."/>
            <person name="Lee J.H."/>
            <person name="Diaz-Muniz I."/>
            <person name="Dosti B."/>
            <person name="Smeianov V."/>
            <person name="Wechter W."/>
            <person name="Barabote R."/>
            <person name="Lorca G."/>
            <person name="Altermann E."/>
            <person name="Barrangou R."/>
            <person name="Ganesan B."/>
            <person name="Xie Y."/>
            <person name="Rawsthorne H."/>
            <person name="Tamir D."/>
            <person name="Parker C."/>
            <person name="Breidt F."/>
            <person name="Broadbent J."/>
            <person name="Hutkins R."/>
            <person name="O'Sullivan D."/>
            <person name="Steele J."/>
            <person name="Unlu G."/>
            <person name="Saier M."/>
            <person name="Klaenhammer T."/>
            <person name="Richardson P."/>
            <person name="Kozyavkin S."/>
            <person name="Weimer B."/>
            <person name="Mills D."/>
        </authorList>
    </citation>
    <scope>NUCLEOTIDE SEQUENCE [LARGE SCALE GENOMIC DNA]</scope>
    <source>
        <strain evidence="2">ATCC 33323 / DSM 20243 / BCRC 14619 / CIP 102991 / JCM 1131 / KCTC 3163 / NCIMB 11718 / NCTC 13722 / AM63</strain>
    </source>
</reference>
<protein>
    <submittedName>
        <fullName evidence="1">Predicted hydrolase of the HAD superfamily</fullName>
    </submittedName>
</protein>
<dbReference type="NCBIfam" id="TIGR01484">
    <property type="entry name" value="HAD-SF-IIB"/>
    <property type="match status" value="1"/>
</dbReference>
<dbReference type="NCBIfam" id="TIGR00099">
    <property type="entry name" value="Cof-subfamily"/>
    <property type="match status" value="1"/>
</dbReference>
<sequence>MRLKMIKLIATDMDGTWLKENKTYDKELFEKEFQIMQDRDIKFVVASGNQYENIFSRFPNYNRKMYFIAENGALVAHGQEILKIADLSDEDYALMLKIVSSLPYQAVVAGVTSAYVRKSDGEKFAQEMTKFFNKIQVVDNFKEIDDRIFKVSLNVPAEIMPIILAELRSLYSQIDFVAGASTSIDMQTKGMNKAVGLEYLGKKLGIKSSEMIAFGDSGNDEAMLKYVGTSFATATALPEAKKAANQIIGSSEDSSVQKKILELLS</sequence>
<keyword evidence="1" id="KW-0378">Hydrolase</keyword>
<dbReference type="GO" id="GO:0016791">
    <property type="term" value="F:phosphatase activity"/>
    <property type="evidence" value="ECO:0007669"/>
    <property type="project" value="UniProtKB-ARBA"/>
</dbReference>
<dbReference type="Pfam" id="PF08282">
    <property type="entry name" value="Hydrolase_3"/>
    <property type="match status" value="1"/>
</dbReference>
<dbReference type="Gene3D" id="3.30.1240.10">
    <property type="match status" value="1"/>
</dbReference>
<dbReference type="PANTHER" id="PTHR10000">
    <property type="entry name" value="PHOSPHOSERINE PHOSPHATASE"/>
    <property type="match status" value="1"/>
</dbReference>
<dbReference type="InterPro" id="IPR023214">
    <property type="entry name" value="HAD_sf"/>
</dbReference>
<dbReference type="SFLD" id="SFLDG01140">
    <property type="entry name" value="C2.B:_Phosphomannomutase_and_P"/>
    <property type="match status" value="1"/>
</dbReference>
<dbReference type="InterPro" id="IPR036412">
    <property type="entry name" value="HAD-like_sf"/>
</dbReference>
<dbReference type="SUPFAM" id="SSF56784">
    <property type="entry name" value="HAD-like"/>
    <property type="match status" value="1"/>
</dbReference>
<proteinExistence type="predicted"/>
<dbReference type="GO" id="GO:0000287">
    <property type="term" value="F:magnesium ion binding"/>
    <property type="evidence" value="ECO:0007669"/>
    <property type="project" value="TreeGrafter"/>
</dbReference>
<evidence type="ECO:0000313" key="1">
    <source>
        <dbReference type="EMBL" id="ABJ61012.1"/>
    </source>
</evidence>
<dbReference type="GO" id="GO:0005829">
    <property type="term" value="C:cytosol"/>
    <property type="evidence" value="ECO:0007669"/>
    <property type="project" value="TreeGrafter"/>
</dbReference>
<dbReference type="KEGG" id="lga:LGAS_1724"/>
<evidence type="ECO:0000313" key="2">
    <source>
        <dbReference type="Proteomes" id="UP000000664"/>
    </source>
</evidence>
<accession>A0A805YVP4</accession>
<dbReference type="Gene3D" id="3.40.50.1000">
    <property type="entry name" value="HAD superfamily/HAD-like"/>
    <property type="match status" value="1"/>
</dbReference>
<dbReference type="SFLD" id="SFLDS00003">
    <property type="entry name" value="Haloacid_Dehalogenase"/>
    <property type="match status" value="1"/>
</dbReference>
<dbReference type="InterPro" id="IPR000150">
    <property type="entry name" value="Cof"/>
</dbReference>
<gene>
    <name evidence="1" type="ordered locus">LGAS_1724</name>
</gene>
<dbReference type="EMBL" id="CP000413">
    <property type="protein sequence ID" value="ABJ61012.1"/>
    <property type="molecule type" value="Genomic_DNA"/>
</dbReference>
<dbReference type="CDD" id="cd07518">
    <property type="entry name" value="HAD_YbiV-Like"/>
    <property type="match status" value="1"/>
</dbReference>
<name>A0A805YVP4_LACGA</name>
<organism evidence="1 2">
    <name type="scientific">Lactobacillus gasseri (strain ATCC 33323 / DSM 20243 / BCRC 14619 / CIP 102991 / JCM 1131 / KCTC 3163 / NCIMB 11718 / NCTC 13722 / AM63)</name>
    <dbReference type="NCBI Taxonomy" id="324831"/>
    <lineage>
        <taxon>Bacteria</taxon>
        <taxon>Bacillati</taxon>
        <taxon>Bacillota</taxon>
        <taxon>Bacilli</taxon>
        <taxon>Lactobacillales</taxon>
        <taxon>Lactobacillaceae</taxon>
        <taxon>Lactobacillus</taxon>
    </lineage>
</organism>
<dbReference type="PANTHER" id="PTHR10000:SF53">
    <property type="entry name" value="5-AMINO-6-(5-PHOSPHO-D-RIBITYLAMINO)URACIL PHOSPHATASE YBJI-RELATED"/>
    <property type="match status" value="1"/>
</dbReference>
<dbReference type="Proteomes" id="UP000000664">
    <property type="component" value="Chromosome"/>
</dbReference>
<dbReference type="InterPro" id="IPR006379">
    <property type="entry name" value="HAD-SF_hydro_IIB"/>
</dbReference>